<protein>
    <submittedName>
        <fullName evidence="2">Uncharacterized protein</fullName>
    </submittedName>
</protein>
<feature type="region of interest" description="Disordered" evidence="1">
    <location>
        <begin position="21"/>
        <end position="77"/>
    </location>
</feature>
<evidence type="ECO:0000256" key="1">
    <source>
        <dbReference type="SAM" id="MobiDB-lite"/>
    </source>
</evidence>
<feature type="non-terminal residue" evidence="2">
    <location>
        <position position="77"/>
    </location>
</feature>
<reference evidence="3" key="1">
    <citation type="submission" date="2022-10" db="EMBL/GenBank/DDBJ databases">
        <title>Genome assembly of Pristionchus species.</title>
        <authorList>
            <person name="Yoshida K."/>
            <person name="Sommer R.J."/>
        </authorList>
    </citation>
    <scope>NUCLEOTIDE SEQUENCE [LARGE SCALE GENOMIC DNA]</scope>
    <source>
        <strain evidence="3">RS5460</strain>
    </source>
</reference>
<accession>A0AAN5C571</accession>
<evidence type="ECO:0000313" key="3">
    <source>
        <dbReference type="Proteomes" id="UP001328107"/>
    </source>
</evidence>
<comment type="caution">
    <text evidence="2">The sequence shown here is derived from an EMBL/GenBank/DDBJ whole genome shotgun (WGS) entry which is preliminary data.</text>
</comment>
<name>A0AAN5C571_9BILA</name>
<dbReference type="EMBL" id="BTRK01000001">
    <property type="protein sequence ID" value="GMR30452.1"/>
    <property type="molecule type" value="Genomic_DNA"/>
</dbReference>
<organism evidence="2 3">
    <name type="scientific">Pristionchus mayeri</name>
    <dbReference type="NCBI Taxonomy" id="1317129"/>
    <lineage>
        <taxon>Eukaryota</taxon>
        <taxon>Metazoa</taxon>
        <taxon>Ecdysozoa</taxon>
        <taxon>Nematoda</taxon>
        <taxon>Chromadorea</taxon>
        <taxon>Rhabditida</taxon>
        <taxon>Rhabditina</taxon>
        <taxon>Diplogasteromorpha</taxon>
        <taxon>Diplogasteroidea</taxon>
        <taxon>Neodiplogasteridae</taxon>
        <taxon>Pristionchus</taxon>
    </lineage>
</organism>
<proteinExistence type="predicted"/>
<gene>
    <name evidence="2" type="ORF">PMAYCL1PPCAC_00647</name>
</gene>
<dbReference type="Proteomes" id="UP001328107">
    <property type="component" value="Unassembled WGS sequence"/>
</dbReference>
<feature type="compositionally biased region" description="Polar residues" evidence="1">
    <location>
        <begin position="58"/>
        <end position="71"/>
    </location>
</feature>
<evidence type="ECO:0000313" key="2">
    <source>
        <dbReference type="EMBL" id="GMR30452.1"/>
    </source>
</evidence>
<keyword evidence="3" id="KW-1185">Reference proteome</keyword>
<dbReference type="AlphaFoldDB" id="A0AAN5C571"/>
<sequence length="77" mass="8680">MLVISTDRWILSSHFSMLMARSARKSERKRSSYSSATMLTEEPIRTRSSRLSSHSRSCTPTTSTFSAGTMKTTKRTS</sequence>